<reference evidence="3 4" key="1">
    <citation type="submission" date="2015-01" db="EMBL/GenBank/DDBJ databases">
        <title>Evolution of Trichinella species and genotypes.</title>
        <authorList>
            <person name="Korhonen P.K."/>
            <person name="Edoardo P."/>
            <person name="Giuseppe L.R."/>
            <person name="Gasser R.B."/>
        </authorList>
    </citation>
    <scope>NUCLEOTIDE SEQUENCE [LARGE SCALE GENOMIC DNA]</scope>
    <source>
        <strain evidence="3">ISS1980</strain>
    </source>
</reference>
<dbReference type="EMBL" id="JYDO01000010">
    <property type="protein sequence ID" value="KRZ78749.1"/>
    <property type="molecule type" value="Genomic_DNA"/>
</dbReference>
<evidence type="ECO:0000313" key="4">
    <source>
        <dbReference type="Proteomes" id="UP000054843"/>
    </source>
</evidence>
<sequence>MENFSLKNPFTTSEQLQVRQPDRQRAREAGLIITTMLRILIVKVETGTTVSNFVAVVVAIVASTAVCCVCICVSKEGESSDDDYDGKEEKERERDRERDK</sequence>
<keyword evidence="2" id="KW-0812">Transmembrane</keyword>
<protein>
    <recommendedName>
        <fullName evidence="5">Transmembrane protein</fullName>
    </recommendedName>
</protein>
<keyword evidence="2" id="KW-1133">Transmembrane helix</keyword>
<dbReference type="Proteomes" id="UP000054843">
    <property type="component" value="Unassembled WGS sequence"/>
</dbReference>
<feature type="compositionally biased region" description="Polar residues" evidence="1">
    <location>
        <begin position="1"/>
        <end position="18"/>
    </location>
</feature>
<feature type="region of interest" description="Disordered" evidence="1">
    <location>
        <begin position="1"/>
        <end position="22"/>
    </location>
</feature>
<evidence type="ECO:0000256" key="1">
    <source>
        <dbReference type="SAM" id="MobiDB-lite"/>
    </source>
</evidence>
<name>A0A0V1N429_9BILA</name>
<proteinExistence type="predicted"/>
<comment type="caution">
    <text evidence="3">The sequence shown here is derived from an EMBL/GenBank/DDBJ whole genome shotgun (WGS) entry which is preliminary data.</text>
</comment>
<evidence type="ECO:0000256" key="2">
    <source>
        <dbReference type="SAM" id="Phobius"/>
    </source>
</evidence>
<dbReference type="AlphaFoldDB" id="A0A0V1N429"/>
<keyword evidence="4" id="KW-1185">Reference proteome</keyword>
<organism evidence="3 4">
    <name type="scientific">Trichinella papuae</name>
    <dbReference type="NCBI Taxonomy" id="268474"/>
    <lineage>
        <taxon>Eukaryota</taxon>
        <taxon>Metazoa</taxon>
        <taxon>Ecdysozoa</taxon>
        <taxon>Nematoda</taxon>
        <taxon>Enoplea</taxon>
        <taxon>Dorylaimia</taxon>
        <taxon>Trichinellida</taxon>
        <taxon>Trichinellidae</taxon>
        <taxon>Trichinella</taxon>
    </lineage>
</organism>
<feature type="compositionally biased region" description="Basic and acidic residues" evidence="1">
    <location>
        <begin position="87"/>
        <end position="100"/>
    </location>
</feature>
<evidence type="ECO:0000313" key="3">
    <source>
        <dbReference type="EMBL" id="KRZ78749.1"/>
    </source>
</evidence>
<evidence type="ECO:0008006" key="5">
    <source>
        <dbReference type="Google" id="ProtNLM"/>
    </source>
</evidence>
<keyword evidence="2" id="KW-0472">Membrane</keyword>
<gene>
    <name evidence="3" type="ORF">T10_1077</name>
</gene>
<feature type="region of interest" description="Disordered" evidence="1">
    <location>
        <begin position="76"/>
        <end position="100"/>
    </location>
</feature>
<feature type="transmembrane region" description="Helical" evidence="2">
    <location>
        <begin position="53"/>
        <end position="73"/>
    </location>
</feature>
<accession>A0A0V1N429</accession>